<accession>A0ABW7W8Z2</accession>
<protein>
    <submittedName>
        <fullName evidence="1">Uncharacterized protein</fullName>
    </submittedName>
</protein>
<dbReference type="RefSeq" id="WP_396945761.1">
    <property type="nucleotide sequence ID" value="NZ_JBIRXV010000001.1"/>
</dbReference>
<evidence type="ECO:0000313" key="1">
    <source>
        <dbReference type="EMBL" id="MFI2319458.1"/>
    </source>
</evidence>
<evidence type="ECO:0000313" key="2">
    <source>
        <dbReference type="Proteomes" id="UP001611450"/>
    </source>
</evidence>
<gene>
    <name evidence="1" type="ORF">ACH47G_03145</name>
</gene>
<dbReference type="EMBL" id="JBIRXV010000001">
    <property type="protein sequence ID" value="MFI2319458.1"/>
    <property type="molecule type" value="Genomic_DNA"/>
</dbReference>
<organism evidence="1 2">
    <name type="scientific">Nocardia beijingensis</name>
    <dbReference type="NCBI Taxonomy" id="95162"/>
    <lineage>
        <taxon>Bacteria</taxon>
        <taxon>Bacillati</taxon>
        <taxon>Actinomycetota</taxon>
        <taxon>Actinomycetes</taxon>
        <taxon>Mycobacteriales</taxon>
        <taxon>Nocardiaceae</taxon>
        <taxon>Nocardia</taxon>
    </lineage>
</organism>
<dbReference type="Pfam" id="PF19953">
    <property type="entry name" value="EACC1"/>
    <property type="match status" value="1"/>
</dbReference>
<keyword evidence="2" id="KW-1185">Reference proteome</keyword>
<dbReference type="InterPro" id="IPR045428">
    <property type="entry name" value="EACC1"/>
</dbReference>
<sequence length="128" mass="13878">MDVLVESTQPGGADALRDLNTELLNDARWRGRVTLLETPAPEGTLGPVLEGLQIALQPQTLVPLATALFAFLRVYTSDIEIGIRRTDKETEVTLSAKRIKRLKDAELPAALAELIGQLDSPDGDNTES</sequence>
<proteinExistence type="predicted"/>
<reference evidence="1 2" key="1">
    <citation type="submission" date="2024-10" db="EMBL/GenBank/DDBJ databases">
        <title>The Natural Products Discovery Center: Release of the First 8490 Sequenced Strains for Exploring Actinobacteria Biosynthetic Diversity.</title>
        <authorList>
            <person name="Kalkreuter E."/>
            <person name="Kautsar S.A."/>
            <person name="Yang D."/>
            <person name="Bader C.D."/>
            <person name="Teijaro C.N."/>
            <person name="Fluegel L."/>
            <person name="Davis C.M."/>
            <person name="Simpson J.R."/>
            <person name="Lauterbach L."/>
            <person name="Steele A.D."/>
            <person name="Gui C."/>
            <person name="Meng S."/>
            <person name="Li G."/>
            <person name="Viehrig K."/>
            <person name="Ye F."/>
            <person name="Su P."/>
            <person name="Kiefer A.F."/>
            <person name="Nichols A."/>
            <person name="Cepeda A.J."/>
            <person name="Yan W."/>
            <person name="Fan B."/>
            <person name="Jiang Y."/>
            <person name="Adhikari A."/>
            <person name="Zheng C.-J."/>
            <person name="Schuster L."/>
            <person name="Cowan T.M."/>
            <person name="Smanski M.J."/>
            <person name="Chevrette M.G."/>
            <person name="De Carvalho L.P.S."/>
            <person name="Shen B."/>
        </authorList>
    </citation>
    <scope>NUCLEOTIDE SEQUENCE [LARGE SCALE GENOMIC DNA]</scope>
    <source>
        <strain evidence="1 2">NPDC019626</strain>
    </source>
</reference>
<name>A0ABW7W8Z2_9NOCA</name>
<comment type="caution">
    <text evidence="1">The sequence shown here is derived from an EMBL/GenBank/DDBJ whole genome shotgun (WGS) entry which is preliminary data.</text>
</comment>
<dbReference type="Proteomes" id="UP001611450">
    <property type="component" value="Unassembled WGS sequence"/>
</dbReference>